<gene>
    <name evidence="1" type="ORF">GLOIN_2v1766788</name>
</gene>
<proteinExistence type="predicted"/>
<dbReference type="EMBL" id="AUPC02000033">
    <property type="protein sequence ID" value="POG78330.1"/>
    <property type="molecule type" value="Genomic_DNA"/>
</dbReference>
<reference evidence="1 2" key="1">
    <citation type="journal article" date="2013" name="Proc. Natl. Acad. Sci. U.S.A.">
        <title>Genome of an arbuscular mycorrhizal fungus provides insight into the oldest plant symbiosis.</title>
        <authorList>
            <person name="Tisserant E."/>
            <person name="Malbreil M."/>
            <person name="Kuo A."/>
            <person name="Kohler A."/>
            <person name="Symeonidi A."/>
            <person name="Balestrini R."/>
            <person name="Charron P."/>
            <person name="Duensing N."/>
            <person name="Frei Dit Frey N."/>
            <person name="Gianinazzi-Pearson V."/>
            <person name="Gilbert L.B."/>
            <person name="Handa Y."/>
            <person name="Herr J.R."/>
            <person name="Hijri M."/>
            <person name="Koul R."/>
            <person name="Kawaguchi M."/>
            <person name="Krajinski F."/>
            <person name="Lammers P.J."/>
            <person name="Masclaux F.G."/>
            <person name="Murat C."/>
            <person name="Morin E."/>
            <person name="Ndikumana S."/>
            <person name="Pagni M."/>
            <person name="Petitpierre D."/>
            <person name="Requena N."/>
            <person name="Rosikiewicz P."/>
            <person name="Riley R."/>
            <person name="Saito K."/>
            <person name="San Clemente H."/>
            <person name="Shapiro H."/>
            <person name="van Tuinen D."/>
            <person name="Becard G."/>
            <person name="Bonfante P."/>
            <person name="Paszkowski U."/>
            <person name="Shachar-Hill Y.Y."/>
            <person name="Tuskan G.A."/>
            <person name="Young P.W."/>
            <person name="Sanders I.R."/>
            <person name="Henrissat B."/>
            <person name="Rensing S.A."/>
            <person name="Grigoriev I.V."/>
            <person name="Corradi N."/>
            <person name="Roux C."/>
            <person name="Martin F."/>
        </authorList>
    </citation>
    <scope>NUCLEOTIDE SEQUENCE [LARGE SCALE GENOMIC DNA]</scope>
    <source>
        <strain evidence="1 2">DAOM 197198</strain>
    </source>
</reference>
<keyword evidence="2" id="KW-1185">Reference proteome</keyword>
<evidence type="ECO:0000313" key="1">
    <source>
        <dbReference type="EMBL" id="POG78330.1"/>
    </source>
</evidence>
<dbReference type="Proteomes" id="UP000018888">
    <property type="component" value="Unassembled WGS sequence"/>
</dbReference>
<name>A0A2P4QL34_RHIID</name>
<dbReference type="VEuPathDB" id="FungiDB:RhiirFUN_017333"/>
<accession>A0A2P4QL34</accession>
<protein>
    <submittedName>
        <fullName evidence="1">Uncharacterized protein</fullName>
    </submittedName>
</protein>
<organism evidence="1 2">
    <name type="scientific">Rhizophagus irregularis (strain DAOM 181602 / DAOM 197198 / MUCL 43194)</name>
    <name type="common">Arbuscular mycorrhizal fungus</name>
    <name type="synonym">Glomus intraradices</name>
    <dbReference type="NCBI Taxonomy" id="747089"/>
    <lineage>
        <taxon>Eukaryota</taxon>
        <taxon>Fungi</taxon>
        <taxon>Fungi incertae sedis</taxon>
        <taxon>Mucoromycota</taxon>
        <taxon>Glomeromycotina</taxon>
        <taxon>Glomeromycetes</taxon>
        <taxon>Glomerales</taxon>
        <taxon>Glomeraceae</taxon>
        <taxon>Rhizophagus</taxon>
    </lineage>
</organism>
<sequence>MSEFVLLSLNANISRFTDPFSIILGSLKSPCSGLYRRKKNSPIESLDPEIFTFKVEALWKALDLVYMNEKRACRLDHWIWRYLLEVKVEIEDKTKVEIEDEIEVEIEEEVEQFLVHHSTEHWNEPFGTASRRFQRNEPFDIASKGPGPLLVQNLDLKICRPGPRTRSLGPGPRTLPSLFLGDFKGGNEPFGTASKGDFKGGNEPFGTAPKEKSKVKTISKWPIFYSDLYYKNEPFGMILRRFQRNRLFGYSF</sequence>
<evidence type="ECO:0000313" key="2">
    <source>
        <dbReference type="Proteomes" id="UP000018888"/>
    </source>
</evidence>
<reference evidence="1 2" key="2">
    <citation type="journal article" date="2018" name="New Phytol.">
        <title>High intraspecific genome diversity in the model arbuscular mycorrhizal symbiont Rhizophagus irregularis.</title>
        <authorList>
            <person name="Chen E.C.H."/>
            <person name="Morin E."/>
            <person name="Beaudet D."/>
            <person name="Noel J."/>
            <person name="Yildirir G."/>
            <person name="Ndikumana S."/>
            <person name="Charron P."/>
            <person name="St-Onge C."/>
            <person name="Giorgi J."/>
            <person name="Kruger M."/>
            <person name="Marton T."/>
            <person name="Ropars J."/>
            <person name="Grigoriev I.V."/>
            <person name="Hainaut M."/>
            <person name="Henrissat B."/>
            <person name="Roux C."/>
            <person name="Martin F."/>
            <person name="Corradi N."/>
        </authorList>
    </citation>
    <scope>NUCLEOTIDE SEQUENCE [LARGE SCALE GENOMIC DNA]</scope>
    <source>
        <strain evidence="1 2">DAOM 197198</strain>
    </source>
</reference>
<comment type="caution">
    <text evidence="1">The sequence shown here is derived from an EMBL/GenBank/DDBJ whole genome shotgun (WGS) entry which is preliminary data.</text>
</comment>
<dbReference type="AlphaFoldDB" id="A0A2P4QL34"/>